<protein>
    <recommendedName>
        <fullName evidence="4">DUF2784 domain-containing protein</fullName>
    </recommendedName>
</protein>
<gene>
    <name evidence="2" type="ORF">SAMN05444128_1304</name>
</gene>
<dbReference type="EMBL" id="FTPP01000001">
    <property type="protein sequence ID" value="SIT83725.1"/>
    <property type="molecule type" value="Genomic_DNA"/>
</dbReference>
<keyword evidence="1" id="KW-0472">Membrane</keyword>
<reference evidence="3" key="1">
    <citation type="submission" date="2017-01" db="EMBL/GenBank/DDBJ databases">
        <authorList>
            <person name="Varghese N."/>
            <person name="Submissions S."/>
        </authorList>
    </citation>
    <scope>NUCLEOTIDE SEQUENCE [LARGE SCALE GENOMIC DNA]</scope>
    <source>
        <strain evidence="3">LP100</strain>
    </source>
</reference>
<feature type="transmembrane region" description="Helical" evidence="1">
    <location>
        <begin position="87"/>
        <end position="107"/>
    </location>
</feature>
<keyword evidence="1" id="KW-1133">Transmembrane helix</keyword>
<organism evidence="2 3">
    <name type="scientific">Pontibacter indicus</name>
    <dbReference type="NCBI Taxonomy" id="1317125"/>
    <lineage>
        <taxon>Bacteria</taxon>
        <taxon>Pseudomonadati</taxon>
        <taxon>Bacteroidota</taxon>
        <taxon>Cytophagia</taxon>
        <taxon>Cytophagales</taxon>
        <taxon>Hymenobacteraceae</taxon>
        <taxon>Pontibacter</taxon>
    </lineage>
</organism>
<keyword evidence="1" id="KW-0812">Transmembrane</keyword>
<sequence length="161" mass="19053">MRLRSKIKNYTQLTKESMDAVIAPHTAFVRKIVWRSRWKMELSQEQDLVKKERKLLLIKAVHTVVWVFYNVVIFYLLYAVLTNRIDKWVWICLGLIALEGLVLLVFNKMCPITVVARRYSDSNRDNFDIFLPNWLARHNKAIYTSIVLISVLILIYRLVLA</sequence>
<proteinExistence type="predicted"/>
<dbReference type="STRING" id="1317125.SAMN05444128_1304"/>
<evidence type="ECO:0008006" key="4">
    <source>
        <dbReference type="Google" id="ProtNLM"/>
    </source>
</evidence>
<dbReference type="AlphaFoldDB" id="A0A1R3WZ05"/>
<keyword evidence="3" id="KW-1185">Reference proteome</keyword>
<feature type="transmembrane region" description="Helical" evidence="1">
    <location>
        <begin position="141"/>
        <end position="159"/>
    </location>
</feature>
<evidence type="ECO:0000313" key="3">
    <source>
        <dbReference type="Proteomes" id="UP000187181"/>
    </source>
</evidence>
<dbReference type="Proteomes" id="UP000187181">
    <property type="component" value="Unassembled WGS sequence"/>
</dbReference>
<accession>A0A1R3WZ05</accession>
<evidence type="ECO:0000313" key="2">
    <source>
        <dbReference type="EMBL" id="SIT83725.1"/>
    </source>
</evidence>
<feature type="transmembrane region" description="Helical" evidence="1">
    <location>
        <begin position="60"/>
        <end position="81"/>
    </location>
</feature>
<evidence type="ECO:0000256" key="1">
    <source>
        <dbReference type="SAM" id="Phobius"/>
    </source>
</evidence>
<name>A0A1R3WZ05_9BACT</name>